<protein>
    <recommendedName>
        <fullName evidence="4">FHA domain-containing protein</fullName>
    </recommendedName>
</protein>
<gene>
    <name evidence="2" type="ORF">GCM10010171_56770</name>
</gene>
<comment type="caution">
    <text evidence="2">The sequence shown here is derived from an EMBL/GenBank/DDBJ whole genome shotgun (WGS) entry which is preliminary data.</text>
</comment>
<dbReference type="RefSeq" id="WP_189213678.1">
    <property type="nucleotide sequence ID" value="NZ_BMRB01000007.1"/>
</dbReference>
<evidence type="ECO:0000313" key="2">
    <source>
        <dbReference type="EMBL" id="GGS54295.1"/>
    </source>
</evidence>
<keyword evidence="3" id="KW-1185">Reference proteome</keyword>
<dbReference type="AlphaFoldDB" id="A0A918GQA5"/>
<evidence type="ECO:0000313" key="3">
    <source>
        <dbReference type="Proteomes" id="UP000660680"/>
    </source>
</evidence>
<proteinExistence type="predicted"/>
<evidence type="ECO:0000256" key="1">
    <source>
        <dbReference type="SAM" id="MobiDB-lite"/>
    </source>
</evidence>
<accession>A0A918GQA5</accession>
<dbReference type="EMBL" id="BMRB01000007">
    <property type="protein sequence ID" value="GGS54295.1"/>
    <property type="molecule type" value="Genomic_DNA"/>
</dbReference>
<organism evidence="2 3">
    <name type="scientific">Actinokineospora fastidiosa</name>
    <dbReference type="NCBI Taxonomy" id="1816"/>
    <lineage>
        <taxon>Bacteria</taxon>
        <taxon>Bacillati</taxon>
        <taxon>Actinomycetota</taxon>
        <taxon>Actinomycetes</taxon>
        <taxon>Pseudonocardiales</taxon>
        <taxon>Pseudonocardiaceae</taxon>
        <taxon>Actinokineospora</taxon>
    </lineage>
</organism>
<dbReference type="SUPFAM" id="SSF49879">
    <property type="entry name" value="SMAD/FHA domain"/>
    <property type="match status" value="1"/>
</dbReference>
<dbReference type="InterPro" id="IPR008984">
    <property type="entry name" value="SMAD_FHA_dom_sf"/>
</dbReference>
<feature type="region of interest" description="Disordered" evidence="1">
    <location>
        <begin position="178"/>
        <end position="258"/>
    </location>
</feature>
<evidence type="ECO:0008006" key="4">
    <source>
        <dbReference type="Google" id="ProtNLM"/>
    </source>
</evidence>
<dbReference type="Proteomes" id="UP000660680">
    <property type="component" value="Unassembled WGS sequence"/>
</dbReference>
<dbReference type="Gene3D" id="2.60.200.20">
    <property type="match status" value="1"/>
</dbReference>
<sequence length="406" mass="42414">MTSYLPGPWLAFVGPSLSVVADVQWASPAADACWSLVSRAGDHSELLELLEVVAALPGFAIVGPDRLRLAGSITALVGESALSGKDARTWATHTLPPDADVRLVVDGPEEDIPYSPLPLLSGVVSVRELWLTTSPAEVAVHLGEPEPPATPVDPEPVGAASEVVHMPARAIAAERVSSVPAPTATEPEGASDPAPPAGSTQARSEAKLDRMFNPAKPAPPGPEPSSATEHVVPAPEERPTSVLPPTPHVHSSPRYSIPTYARAQPAPVVVQPMMDDILGSVSVESTPAGPRSRTAPLPLVLVFPTGKPCPLDRAVLLGREPGVRGNPAGMTLIKVLPQHTDVSRLHLEIHPKHRGVVVINRSEHGTLVRAPDGQARRLGLGESAVVDAGAVLELSPGYRLTVEAGR</sequence>
<name>A0A918GQA5_9PSEU</name>
<reference evidence="2" key="2">
    <citation type="submission" date="2020-09" db="EMBL/GenBank/DDBJ databases">
        <authorList>
            <person name="Sun Q."/>
            <person name="Ohkuma M."/>
        </authorList>
    </citation>
    <scope>NUCLEOTIDE SEQUENCE</scope>
    <source>
        <strain evidence="2">JCM 3276</strain>
    </source>
</reference>
<reference evidence="2" key="1">
    <citation type="journal article" date="2014" name="Int. J. Syst. Evol. Microbiol.">
        <title>Complete genome sequence of Corynebacterium casei LMG S-19264T (=DSM 44701T), isolated from a smear-ripened cheese.</title>
        <authorList>
            <consortium name="US DOE Joint Genome Institute (JGI-PGF)"/>
            <person name="Walter F."/>
            <person name="Albersmeier A."/>
            <person name="Kalinowski J."/>
            <person name="Ruckert C."/>
        </authorList>
    </citation>
    <scope>NUCLEOTIDE SEQUENCE</scope>
    <source>
        <strain evidence="2">JCM 3276</strain>
    </source>
</reference>